<dbReference type="AlphaFoldDB" id="A0A383BJP4"/>
<name>A0A383BJP4_9ZZZZ</name>
<feature type="compositionally biased region" description="Basic and acidic residues" evidence="1">
    <location>
        <begin position="46"/>
        <end position="60"/>
    </location>
</feature>
<reference evidence="2" key="1">
    <citation type="submission" date="2018-05" db="EMBL/GenBank/DDBJ databases">
        <authorList>
            <person name="Lanie J.A."/>
            <person name="Ng W.-L."/>
            <person name="Kazmierczak K.M."/>
            <person name="Andrzejewski T.M."/>
            <person name="Davidsen T.M."/>
            <person name="Wayne K.J."/>
            <person name="Tettelin H."/>
            <person name="Glass J.I."/>
            <person name="Rusch D."/>
            <person name="Podicherti R."/>
            <person name="Tsui H.-C.T."/>
            <person name="Winkler M.E."/>
        </authorList>
    </citation>
    <scope>NUCLEOTIDE SEQUENCE</scope>
</reference>
<accession>A0A383BJP4</accession>
<protein>
    <submittedName>
        <fullName evidence="2">Uncharacterized protein</fullName>
    </submittedName>
</protein>
<evidence type="ECO:0000313" key="2">
    <source>
        <dbReference type="EMBL" id="SVE20406.1"/>
    </source>
</evidence>
<dbReference type="EMBL" id="UINC01201185">
    <property type="protein sequence ID" value="SVE20406.1"/>
    <property type="molecule type" value="Genomic_DNA"/>
</dbReference>
<sequence>YLDPGVRFECSQPITEPISPKDAGNDCRYFEVRTTVEKMTTTGSEKPQDARDAFDNLFKK</sequence>
<proteinExistence type="predicted"/>
<feature type="region of interest" description="Disordered" evidence="1">
    <location>
        <begin position="40"/>
        <end position="60"/>
    </location>
</feature>
<organism evidence="2">
    <name type="scientific">marine metagenome</name>
    <dbReference type="NCBI Taxonomy" id="408172"/>
    <lineage>
        <taxon>unclassified sequences</taxon>
        <taxon>metagenomes</taxon>
        <taxon>ecological metagenomes</taxon>
    </lineage>
</organism>
<evidence type="ECO:0000256" key="1">
    <source>
        <dbReference type="SAM" id="MobiDB-lite"/>
    </source>
</evidence>
<gene>
    <name evidence="2" type="ORF">METZ01_LOCUS473260</name>
</gene>
<feature type="non-terminal residue" evidence="2">
    <location>
        <position position="1"/>
    </location>
</feature>